<dbReference type="InterPro" id="IPR044974">
    <property type="entry name" value="Disease_R_plants"/>
</dbReference>
<dbReference type="Proteomes" id="UP000075243">
    <property type="component" value="Unassembled WGS sequence"/>
</dbReference>
<dbReference type="PANTHER" id="PTHR11017:SF570">
    <property type="entry name" value="DISEASE RESISTANCE PROTEIN (TIR-NBS CLASS)-RELATED"/>
    <property type="match status" value="1"/>
</dbReference>
<dbReference type="InterPro" id="IPR042197">
    <property type="entry name" value="Apaf_helical"/>
</dbReference>
<accession>A0A151R4G5</accession>
<dbReference type="OMA" id="IKKHAIY"/>
<dbReference type="GO" id="GO:0043531">
    <property type="term" value="F:ADP binding"/>
    <property type="evidence" value="ECO:0007669"/>
    <property type="project" value="InterPro"/>
</dbReference>
<dbReference type="AlphaFoldDB" id="A0A151R4G5"/>
<evidence type="ECO:0000313" key="2">
    <source>
        <dbReference type="Proteomes" id="UP000075243"/>
    </source>
</evidence>
<feature type="non-terminal residue" evidence="1">
    <location>
        <position position="1"/>
    </location>
</feature>
<dbReference type="PANTHER" id="PTHR11017">
    <property type="entry name" value="LEUCINE-RICH REPEAT-CONTAINING PROTEIN"/>
    <property type="match status" value="1"/>
</dbReference>
<reference evidence="1" key="1">
    <citation type="journal article" date="2012" name="Nat. Biotechnol.">
        <title>Draft genome sequence of pigeonpea (Cajanus cajan), an orphan legume crop of resource-poor farmers.</title>
        <authorList>
            <person name="Varshney R.K."/>
            <person name="Chen W."/>
            <person name="Li Y."/>
            <person name="Bharti A.K."/>
            <person name="Saxena R.K."/>
            <person name="Schlueter J.A."/>
            <person name="Donoghue M.T."/>
            <person name="Azam S."/>
            <person name="Fan G."/>
            <person name="Whaley A.M."/>
            <person name="Farmer A.D."/>
            <person name="Sheridan J."/>
            <person name="Iwata A."/>
            <person name="Tuteja R."/>
            <person name="Penmetsa R.V."/>
            <person name="Wu W."/>
            <person name="Upadhyaya H.D."/>
            <person name="Yang S.P."/>
            <person name="Shah T."/>
            <person name="Saxena K.B."/>
            <person name="Michael T."/>
            <person name="McCombie W.R."/>
            <person name="Yang B."/>
            <person name="Zhang G."/>
            <person name="Yang H."/>
            <person name="Wang J."/>
            <person name="Spillane C."/>
            <person name="Cook D.R."/>
            <person name="May G.D."/>
            <person name="Xu X."/>
            <person name="Jackson S.A."/>
        </authorList>
    </citation>
    <scope>NUCLEOTIDE SEQUENCE [LARGE SCALE GENOMIC DNA]</scope>
</reference>
<dbReference type="EMBL" id="KQ484117">
    <property type="protein sequence ID" value="KYP37325.1"/>
    <property type="molecule type" value="Genomic_DNA"/>
</dbReference>
<dbReference type="Gene3D" id="1.10.8.430">
    <property type="entry name" value="Helical domain of apoptotic protease-activating factors"/>
    <property type="match status" value="1"/>
</dbReference>
<proteinExistence type="predicted"/>
<protein>
    <submittedName>
        <fullName evidence="1">TMV resistance protein N</fullName>
    </submittedName>
</protein>
<keyword evidence="2" id="KW-1185">Reference proteome</keyword>
<organism evidence="1 2">
    <name type="scientific">Cajanus cajan</name>
    <name type="common">Pigeon pea</name>
    <name type="synonym">Cajanus indicus</name>
    <dbReference type="NCBI Taxonomy" id="3821"/>
    <lineage>
        <taxon>Eukaryota</taxon>
        <taxon>Viridiplantae</taxon>
        <taxon>Streptophyta</taxon>
        <taxon>Embryophyta</taxon>
        <taxon>Tracheophyta</taxon>
        <taxon>Spermatophyta</taxon>
        <taxon>Magnoliopsida</taxon>
        <taxon>eudicotyledons</taxon>
        <taxon>Gunneridae</taxon>
        <taxon>Pentapetalae</taxon>
        <taxon>rosids</taxon>
        <taxon>fabids</taxon>
        <taxon>Fabales</taxon>
        <taxon>Fabaceae</taxon>
        <taxon>Papilionoideae</taxon>
        <taxon>50 kb inversion clade</taxon>
        <taxon>NPAAA clade</taxon>
        <taxon>indigoferoid/millettioid clade</taxon>
        <taxon>Phaseoleae</taxon>
        <taxon>Cajanus</taxon>
    </lineage>
</organism>
<dbReference type="InterPro" id="IPR027417">
    <property type="entry name" value="P-loop_NTPase"/>
</dbReference>
<dbReference type="STRING" id="3821.A0A151R4G5"/>
<gene>
    <name evidence="1" type="ORF">KK1_041485</name>
</gene>
<dbReference type="GO" id="GO:0006952">
    <property type="term" value="P:defense response"/>
    <property type="evidence" value="ECO:0007669"/>
    <property type="project" value="InterPro"/>
</dbReference>
<sequence length="147" mass="17250">YKVDTFNETEAHELFRWNALKNNQVDPSYMEIKKHAIYYASGLPLALEIIGSNLFGKTLDEWKSALEAYERSPIRYFLEILNVSYDFLEESEKQSFLGISCFFKGCTMGYVTDMLHTRCFHQSMVLECWKRNLLLTLGVLCLKMMKF</sequence>
<dbReference type="Gramene" id="C.cajan_42822.t">
    <property type="protein sequence ID" value="C.cajan_42822.t.cds1"/>
    <property type="gene ID" value="C.cajan_42822"/>
</dbReference>
<name>A0A151R4G5_CAJCA</name>
<dbReference type="SUPFAM" id="SSF52540">
    <property type="entry name" value="P-loop containing nucleoside triphosphate hydrolases"/>
    <property type="match status" value="1"/>
</dbReference>
<evidence type="ECO:0000313" key="1">
    <source>
        <dbReference type="EMBL" id="KYP37325.1"/>
    </source>
</evidence>